<evidence type="ECO:0000313" key="3">
    <source>
        <dbReference type="EMBL" id="QLL09282.1"/>
    </source>
</evidence>
<dbReference type="SUPFAM" id="SSF140459">
    <property type="entry name" value="PE/PPE dimer-like"/>
    <property type="match status" value="1"/>
</dbReference>
<organism evidence="3 4">
    <name type="scientific">Mycobacterium vicinigordonae</name>
    <dbReference type="NCBI Taxonomy" id="1719132"/>
    <lineage>
        <taxon>Bacteria</taxon>
        <taxon>Bacillati</taxon>
        <taxon>Actinomycetota</taxon>
        <taxon>Actinomycetes</taxon>
        <taxon>Mycobacteriales</taxon>
        <taxon>Mycobacteriaceae</taxon>
        <taxon>Mycobacterium</taxon>
    </lineage>
</organism>
<dbReference type="Pfam" id="PF00823">
    <property type="entry name" value="PPE"/>
    <property type="match status" value="1"/>
</dbReference>
<dbReference type="AlphaFoldDB" id="A0A7D6E7Y9"/>
<evidence type="ECO:0000256" key="1">
    <source>
        <dbReference type="ARBA" id="ARBA00010652"/>
    </source>
</evidence>
<accession>A0A7D6E7Y9</accession>
<feature type="domain" description="PPE" evidence="2">
    <location>
        <begin position="14"/>
        <end position="44"/>
    </location>
</feature>
<dbReference type="EMBL" id="CP059165">
    <property type="protein sequence ID" value="QLL09282.1"/>
    <property type="molecule type" value="Genomic_DNA"/>
</dbReference>
<evidence type="ECO:0000259" key="2">
    <source>
        <dbReference type="Pfam" id="PF00823"/>
    </source>
</evidence>
<evidence type="ECO:0000313" key="4">
    <source>
        <dbReference type="Proteomes" id="UP000510682"/>
    </source>
</evidence>
<gene>
    <name evidence="3" type="ORF">H0P51_10580</name>
</gene>
<proteinExistence type="inferred from homology"/>
<dbReference type="InterPro" id="IPR000030">
    <property type="entry name" value="PPE_dom"/>
</dbReference>
<protein>
    <recommendedName>
        <fullName evidence="2">PPE domain-containing protein</fullName>
    </recommendedName>
</protein>
<dbReference type="InterPro" id="IPR038332">
    <property type="entry name" value="PPE_sf"/>
</dbReference>
<dbReference type="Gene3D" id="1.20.1260.20">
    <property type="entry name" value="PPE superfamily"/>
    <property type="match status" value="1"/>
</dbReference>
<keyword evidence="4" id="KW-1185">Reference proteome</keyword>
<name>A0A7D6E7Y9_9MYCO</name>
<reference evidence="3 4" key="2">
    <citation type="submission" date="2020-07" db="EMBL/GenBank/DDBJ databases">
        <authorList>
            <person name="Yu X."/>
        </authorList>
    </citation>
    <scope>NUCLEOTIDE SEQUENCE [LARGE SCALE GENOMIC DNA]</scope>
    <source>
        <strain evidence="4">24</strain>
    </source>
</reference>
<comment type="similarity">
    <text evidence="1">Belongs to the mycobacterial PPE family.</text>
</comment>
<reference evidence="4" key="1">
    <citation type="submission" date="2020-07" db="EMBL/GenBank/DDBJ databases">
        <title>Description of Mycobacterium gordonae subsp. intergordonae subsp.nov. and Mycobacterium gordonae subsp. gordonae subsp. nov.</title>
        <authorList>
            <person name="Yu X."/>
        </authorList>
    </citation>
    <scope>NUCLEOTIDE SEQUENCE [LARGE SCALE GENOMIC DNA]</scope>
    <source>
        <strain evidence="4">24</strain>
    </source>
</reference>
<reference evidence="4" key="3">
    <citation type="submission" date="2023-07" db="EMBL/GenBank/DDBJ databases">
        <title>Description of Mycobacterium gordonae subsp. intergordonae subsp.nov. and Mycobacterium gordonae subsp. gordonae subsp. nov.</title>
        <authorList>
            <person name="Huang H."/>
        </authorList>
    </citation>
    <scope>NUCLEOTIDE SEQUENCE [LARGE SCALE GENOMIC DNA]</scope>
    <source>
        <strain evidence="4">24</strain>
    </source>
</reference>
<dbReference type="KEGG" id="mgor:H0P51_10580"/>
<sequence>MNFAVLPHCPTRRSTRCGMFLGAGPAPMRQAAAAWDVLAEELAARRTLSRR</sequence>
<dbReference type="Proteomes" id="UP000510682">
    <property type="component" value="Chromosome"/>
</dbReference>